<evidence type="ECO:0000313" key="8">
    <source>
        <dbReference type="EMBL" id="KJV05958.1"/>
    </source>
</evidence>
<dbReference type="Pfam" id="PF00072">
    <property type="entry name" value="Response_reg"/>
    <property type="match status" value="1"/>
</dbReference>
<dbReference type="Gene3D" id="3.30.450.20">
    <property type="entry name" value="PAS domain"/>
    <property type="match status" value="2"/>
</dbReference>
<reference evidence="8 9" key="2">
    <citation type="journal article" date="2016" name="Microb. Ecol.">
        <title>Genome Characteristics of a Novel Type I Methanotroph (Sn10-6) Isolated from a Flooded Indian Rice Field.</title>
        <authorList>
            <person name="Rahalkar M.C."/>
            <person name="Pandit P.S."/>
            <person name="Dhakephalkar P.K."/>
            <person name="Pore S."/>
            <person name="Arora P."/>
            <person name="Kapse N."/>
        </authorList>
    </citation>
    <scope>NUCLEOTIDE SEQUENCE [LARGE SCALE GENOMIC DNA]</scope>
    <source>
        <strain evidence="8 9">Sn10-6</strain>
    </source>
</reference>
<proteinExistence type="predicted"/>
<keyword evidence="2" id="KW-0418">Kinase</keyword>
<feature type="domain" description="Response regulatory" evidence="6">
    <location>
        <begin position="6"/>
        <end position="122"/>
    </location>
</feature>
<dbReference type="PANTHER" id="PTHR24421:SF59">
    <property type="entry name" value="OXYGEN SENSOR HISTIDINE KINASE NREB"/>
    <property type="match status" value="1"/>
</dbReference>
<evidence type="ECO:0000256" key="1">
    <source>
        <dbReference type="ARBA" id="ARBA00022679"/>
    </source>
</evidence>
<feature type="modified residue" description="4-aspartylphosphate" evidence="4">
    <location>
        <position position="55"/>
    </location>
</feature>
<dbReference type="PROSITE" id="PS50110">
    <property type="entry name" value="RESPONSE_REGULATORY"/>
    <property type="match status" value="1"/>
</dbReference>
<comment type="caution">
    <text evidence="8">The sequence shown here is derived from an EMBL/GenBank/DDBJ whole genome shotgun (WGS) entry which is preliminary data.</text>
</comment>
<keyword evidence="1" id="KW-0808">Transferase</keyword>
<keyword evidence="5" id="KW-0175">Coiled coil</keyword>
<dbReference type="GO" id="GO:0016020">
    <property type="term" value="C:membrane"/>
    <property type="evidence" value="ECO:0007669"/>
    <property type="project" value="InterPro"/>
</dbReference>
<evidence type="ECO:0000313" key="9">
    <source>
        <dbReference type="Proteomes" id="UP000033684"/>
    </source>
</evidence>
<feature type="domain" description="PAC" evidence="7">
    <location>
        <begin position="367"/>
        <end position="422"/>
    </location>
</feature>
<dbReference type="EMBL" id="LAJX01000148">
    <property type="protein sequence ID" value="KJV05958.1"/>
    <property type="molecule type" value="Genomic_DNA"/>
</dbReference>
<dbReference type="Pfam" id="PF07730">
    <property type="entry name" value="HisKA_3"/>
    <property type="match status" value="1"/>
</dbReference>
<accession>A0A0F3IHD3</accession>
<dbReference type="SUPFAM" id="SSF55785">
    <property type="entry name" value="PYP-like sensor domain (PAS domain)"/>
    <property type="match status" value="2"/>
</dbReference>
<evidence type="ECO:0000256" key="2">
    <source>
        <dbReference type="ARBA" id="ARBA00022777"/>
    </source>
</evidence>
<dbReference type="Proteomes" id="UP000033684">
    <property type="component" value="Unassembled WGS sequence"/>
</dbReference>
<evidence type="ECO:0000256" key="4">
    <source>
        <dbReference type="PROSITE-ProRule" id="PRU00169"/>
    </source>
</evidence>
<dbReference type="InterPro" id="IPR050482">
    <property type="entry name" value="Sensor_HK_TwoCompSys"/>
</dbReference>
<evidence type="ECO:0000256" key="3">
    <source>
        <dbReference type="ARBA" id="ARBA00023012"/>
    </source>
</evidence>
<dbReference type="CDD" id="cd16917">
    <property type="entry name" value="HATPase_UhpB-NarQ-NarX-like"/>
    <property type="match status" value="1"/>
</dbReference>
<dbReference type="Pfam" id="PF08448">
    <property type="entry name" value="PAS_4"/>
    <property type="match status" value="1"/>
</dbReference>
<protein>
    <recommendedName>
        <fullName evidence="10">Histidine kinase</fullName>
    </recommendedName>
</protein>
<dbReference type="GO" id="GO:0046983">
    <property type="term" value="F:protein dimerization activity"/>
    <property type="evidence" value="ECO:0007669"/>
    <property type="project" value="InterPro"/>
</dbReference>
<dbReference type="GO" id="GO:0000155">
    <property type="term" value="F:phosphorelay sensor kinase activity"/>
    <property type="evidence" value="ECO:0007669"/>
    <property type="project" value="InterPro"/>
</dbReference>
<feature type="coiled-coil region" evidence="5">
    <location>
        <begin position="410"/>
        <end position="440"/>
    </location>
</feature>
<dbReference type="Gene3D" id="1.20.5.1930">
    <property type="match status" value="1"/>
</dbReference>
<dbReference type="InterPro" id="IPR035965">
    <property type="entry name" value="PAS-like_dom_sf"/>
</dbReference>
<name>A0A0F3IHD3_9GAMM</name>
<dbReference type="Gene3D" id="3.40.50.2300">
    <property type="match status" value="1"/>
</dbReference>
<dbReference type="PANTHER" id="PTHR24421">
    <property type="entry name" value="NITRATE/NITRITE SENSOR PROTEIN NARX-RELATED"/>
    <property type="match status" value="1"/>
</dbReference>
<evidence type="ECO:0000256" key="5">
    <source>
        <dbReference type="SAM" id="Coils"/>
    </source>
</evidence>
<dbReference type="InterPro" id="IPR036890">
    <property type="entry name" value="HATPase_C_sf"/>
</dbReference>
<dbReference type="InterPro" id="IPR011712">
    <property type="entry name" value="Sig_transdc_His_kin_sub3_dim/P"/>
</dbReference>
<sequence>MTQPSSILVVDDDPVNLSIISHHLTNYDFNVYIAQEGLEALTRAELLLPDLILLDIMLPDLTGFEVCQRLKSNVQTRDIPVIFMTASNAFEDRITGFTLGAIDYLIKPIHSEELKVRISTHINLATMRRELIEHKLELEQKVALRTAELSNSYELLKTEINERQIAEEKLAMSVQEFKTLAESLPDPIARYDRQRKKTYTNRPNLHIQGIDEPDKAHCYRLITPSVEEFAARLQWVIDNGISDEILTELLDPQANTVNHNVYFIPEFDDNGLVKSVLSISHDITGIKRMEAMLLKSELEFRTLAENSPEIILRYDLNCRHVYLNPAFERETSIPLDYLWNSPPNQHWDRLMPSQDYIAKLKRIMTTGQSDKIILEWRGQDNTQKTHKLHAVAERNEDNQIIGVLVIGHNITELKATERRLEESRTQLRALTAKREEAREEERKRIAREIHDELGQLLNVLRLNLTTLDFRFGDANQDLRNTAQKMLTTLDRAILMVRSLATRLRPAVLNTGIVSALDWLVQEFTDSTGISCQLHTKLSELKLNEDKAMLIFRIVQESLTNVLKHAYAQRVDVYLSLNNSTIVVSISDNGIGIKAEQLEKHNAFGILG</sequence>
<dbReference type="InterPro" id="IPR000014">
    <property type="entry name" value="PAS"/>
</dbReference>
<dbReference type="InterPro" id="IPR003594">
    <property type="entry name" value="HATPase_dom"/>
</dbReference>
<dbReference type="CDD" id="cd00130">
    <property type="entry name" value="PAS"/>
    <property type="match status" value="1"/>
</dbReference>
<dbReference type="RefSeq" id="WP_045779772.1">
    <property type="nucleotide sequence ID" value="NZ_LAJX01000148.1"/>
</dbReference>
<evidence type="ECO:0000259" key="6">
    <source>
        <dbReference type="PROSITE" id="PS50110"/>
    </source>
</evidence>
<dbReference type="SUPFAM" id="SSF52172">
    <property type="entry name" value="CheY-like"/>
    <property type="match status" value="1"/>
</dbReference>
<organism evidence="8 9">
    <name type="scientific">Methylocucumis oryzae</name>
    <dbReference type="NCBI Taxonomy" id="1632867"/>
    <lineage>
        <taxon>Bacteria</taxon>
        <taxon>Pseudomonadati</taxon>
        <taxon>Pseudomonadota</taxon>
        <taxon>Gammaproteobacteria</taxon>
        <taxon>Methylococcales</taxon>
        <taxon>Methylococcaceae</taxon>
        <taxon>Methylocucumis</taxon>
    </lineage>
</organism>
<dbReference type="OrthoDB" id="9797605at2"/>
<keyword evidence="9" id="KW-1185">Reference proteome</keyword>
<dbReference type="InterPro" id="IPR000700">
    <property type="entry name" value="PAS-assoc_C"/>
</dbReference>
<keyword evidence="4" id="KW-0597">Phosphoprotein</keyword>
<evidence type="ECO:0008006" key="10">
    <source>
        <dbReference type="Google" id="ProtNLM"/>
    </source>
</evidence>
<feature type="non-terminal residue" evidence="8">
    <location>
        <position position="607"/>
    </location>
</feature>
<dbReference type="InterPro" id="IPR011006">
    <property type="entry name" value="CheY-like_superfamily"/>
</dbReference>
<dbReference type="SMART" id="SM00448">
    <property type="entry name" value="REC"/>
    <property type="match status" value="1"/>
</dbReference>
<dbReference type="Gene3D" id="3.30.565.10">
    <property type="entry name" value="Histidine kinase-like ATPase, C-terminal domain"/>
    <property type="match status" value="1"/>
</dbReference>
<reference evidence="9" key="1">
    <citation type="submission" date="2015-03" db="EMBL/GenBank/DDBJ databases">
        <title>Draft genome sequence of a novel methanotroph (Sn10-6) isolated from flooded ricefield rhizosphere in India.</title>
        <authorList>
            <person name="Pandit P.S."/>
            <person name="Pore S.D."/>
            <person name="Arora P."/>
            <person name="Kapse N.G."/>
            <person name="Dhakephalkar P.K."/>
            <person name="Rahalkar M.C."/>
        </authorList>
    </citation>
    <scope>NUCLEOTIDE SEQUENCE [LARGE SCALE GENOMIC DNA]</scope>
    <source>
        <strain evidence="9">Sn10-6</strain>
    </source>
</reference>
<dbReference type="PROSITE" id="PS50113">
    <property type="entry name" value="PAC"/>
    <property type="match status" value="1"/>
</dbReference>
<dbReference type="AlphaFoldDB" id="A0A0F3IHD3"/>
<dbReference type="InterPro" id="IPR013656">
    <property type="entry name" value="PAS_4"/>
</dbReference>
<dbReference type="InterPro" id="IPR001789">
    <property type="entry name" value="Sig_transdc_resp-reg_receiver"/>
</dbReference>
<evidence type="ECO:0000259" key="7">
    <source>
        <dbReference type="PROSITE" id="PS50113"/>
    </source>
</evidence>
<dbReference type="Pfam" id="PF13426">
    <property type="entry name" value="PAS_9"/>
    <property type="match status" value="1"/>
</dbReference>
<gene>
    <name evidence="8" type="ORF">VZ94_14460</name>
</gene>
<keyword evidence="3" id="KW-0902">Two-component regulatory system</keyword>
<dbReference type="Pfam" id="PF02518">
    <property type="entry name" value="HATPase_c"/>
    <property type="match status" value="1"/>
</dbReference>
<dbReference type="SUPFAM" id="SSF55874">
    <property type="entry name" value="ATPase domain of HSP90 chaperone/DNA topoisomerase II/histidine kinase"/>
    <property type="match status" value="1"/>
</dbReference>